<dbReference type="InterPro" id="IPR007374">
    <property type="entry name" value="ASCH_domain"/>
</dbReference>
<name>A0A1F6YA42_9BACT</name>
<feature type="domain" description="ASCH" evidence="1">
    <location>
        <begin position="4"/>
        <end position="111"/>
    </location>
</feature>
<dbReference type="SMART" id="SM01022">
    <property type="entry name" value="ASCH"/>
    <property type="match status" value="1"/>
</dbReference>
<comment type="caution">
    <text evidence="2">The sequence shown here is derived from an EMBL/GenBank/DDBJ whole genome shotgun (WGS) entry which is preliminary data.</text>
</comment>
<evidence type="ECO:0000313" key="2">
    <source>
        <dbReference type="EMBL" id="OGJ03225.1"/>
    </source>
</evidence>
<sequence>MHKMNLQQQPFEQIRDGLKSIETRLNDEKRQSLKVGDEIEFCLNSDKSQRIDVKVLDLIKLASFEELLDTFSASDFGAKDKNDFLIRVRKIYTKEEEEKSGVLGIKIQVIP</sequence>
<protein>
    <recommendedName>
        <fullName evidence="1">ASCH domain-containing protein</fullName>
    </recommendedName>
</protein>
<dbReference type="Pfam" id="PF04266">
    <property type="entry name" value="ASCH"/>
    <property type="match status" value="1"/>
</dbReference>
<proteinExistence type="predicted"/>
<dbReference type="Proteomes" id="UP000176192">
    <property type="component" value="Unassembled WGS sequence"/>
</dbReference>
<accession>A0A1F6YA42</accession>
<dbReference type="Gene3D" id="2.30.130.30">
    <property type="entry name" value="Hypothetical protein"/>
    <property type="match status" value="1"/>
</dbReference>
<dbReference type="InterPro" id="IPR015947">
    <property type="entry name" value="PUA-like_sf"/>
</dbReference>
<gene>
    <name evidence="2" type="ORF">A3G06_00850</name>
</gene>
<reference evidence="2 3" key="1">
    <citation type="journal article" date="2016" name="Nat. Commun.">
        <title>Thousands of microbial genomes shed light on interconnected biogeochemical processes in an aquifer system.</title>
        <authorList>
            <person name="Anantharaman K."/>
            <person name="Brown C.T."/>
            <person name="Hug L.A."/>
            <person name="Sharon I."/>
            <person name="Castelle C.J."/>
            <person name="Probst A.J."/>
            <person name="Thomas B.C."/>
            <person name="Singh A."/>
            <person name="Wilkins M.J."/>
            <person name="Karaoz U."/>
            <person name="Brodie E.L."/>
            <person name="Williams K.H."/>
            <person name="Hubbard S.S."/>
            <person name="Banfield J.F."/>
        </authorList>
    </citation>
    <scope>NUCLEOTIDE SEQUENCE [LARGE SCALE GENOMIC DNA]</scope>
</reference>
<dbReference type="EMBL" id="MFVV01000023">
    <property type="protein sequence ID" value="OGJ03225.1"/>
    <property type="molecule type" value="Genomic_DNA"/>
</dbReference>
<evidence type="ECO:0000259" key="1">
    <source>
        <dbReference type="SMART" id="SM01022"/>
    </source>
</evidence>
<dbReference type="SUPFAM" id="SSF88697">
    <property type="entry name" value="PUA domain-like"/>
    <property type="match status" value="1"/>
</dbReference>
<organism evidence="2 3">
    <name type="scientific">Candidatus Nomurabacteria bacterium RIFCSPLOWO2_12_FULL_46_14</name>
    <dbReference type="NCBI Taxonomy" id="1801797"/>
    <lineage>
        <taxon>Bacteria</taxon>
        <taxon>Candidatus Nomuraibacteriota</taxon>
    </lineage>
</organism>
<dbReference type="AlphaFoldDB" id="A0A1F6YA42"/>
<evidence type="ECO:0000313" key="3">
    <source>
        <dbReference type="Proteomes" id="UP000176192"/>
    </source>
</evidence>